<reference evidence="9" key="1">
    <citation type="submission" date="2025-08" db="UniProtKB">
        <authorList>
            <consortium name="RefSeq"/>
        </authorList>
    </citation>
    <scope>IDENTIFICATION</scope>
    <source>
        <tissue evidence="9">Entire body</tissue>
    </source>
</reference>
<evidence type="ECO:0000256" key="5">
    <source>
        <dbReference type="PIRSR" id="PIRSR006809-1"/>
    </source>
</evidence>
<evidence type="ECO:0000256" key="2">
    <source>
        <dbReference type="ARBA" id="ARBA00022741"/>
    </source>
</evidence>
<dbReference type="GO" id="GO:0005737">
    <property type="term" value="C:cytoplasm"/>
    <property type="evidence" value="ECO:0007669"/>
    <property type="project" value="TreeGrafter"/>
</dbReference>
<dbReference type="InterPro" id="IPR030394">
    <property type="entry name" value="G_HFLX_dom"/>
</dbReference>
<keyword evidence="8" id="KW-1185">Reference proteome</keyword>
<keyword evidence="4 5" id="KW-0342">GTP-binding</keyword>
<sequence length="480" mass="55091">MLRALFSKSQRFKRGSGSYLKWRTIFSFTKLQQQKQFPESNDILCTSEIDDKDREYQELSSRFFGVEKAYNCYIIHPYIKWGPKKQILTTPEDQLEEAESLIRTLDPWTVEGKVVVPLTSLDKKTIFGSGNLEKLRNTIRSSKATAVFMNMSTLKIMQIEELESQFGVPIFDRYKIVIEILRLHAISKHAKLQVALAEIPYITNRLTQKDIACSNPEKRKLMLHSREQKLKAAIKKLRTQHEMTRNRRKSLEFPSVAVVGYTNCGKTSLIKALSNDKDLQPRNQLFATLDVTMHAGLLPSTLEVLYVDTVGFISDIPTTLIECFIATLEDALFATVILHVEDISSKKRKHQRNHVLQTLENLLGKSLWKDKLNKIITVGNKCDLVEEIDNESGLIPVSAKTGQGLDKLLKVLEDAVLKESNRRLLTIKIPFGGEEIRWLYKNATVKTEEENPDDSQYENATVIISEAKYHQFQKQFCNHR</sequence>
<dbReference type="FunFam" id="3.40.50.300:FF:000886">
    <property type="entry name" value="Putative GTP-binding protein 6"/>
    <property type="match status" value="1"/>
</dbReference>
<comment type="cofactor">
    <cofactor evidence="6">
        <name>Mg(2+)</name>
        <dbReference type="ChEBI" id="CHEBI:18420"/>
    </cofactor>
</comment>
<protein>
    <submittedName>
        <fullName evidence="9">GTP-binding protein 6</fullName>
    </submittedName>
</protein>
<dbReference type="InterPro" id="IPR016496">
    <property type="entry name" value="GTPase_HflX"/>
</dbReference>
<dbReference type="PANTHER" id="PTHR10229:SF0">
    <property type="entry name" value="GTP-BINDING PROTEIN 6-RELATED"/>
    <property type="match status" value="1"/>
</dbReference>
<dbReference type="STRING" id="224129.A0A1W4WWK4"/>
<dbReference type="KEGG" id="apln:108736812"/>
<feature type="binding site" evidence="5">
    <location>
        <begin position="286"/>
        <end position="290"/>
    </location>
    <ligand>
        <name>GTP</name>
        <dbReference type="ChEBI" id="CHEBI:37565"/>
    </ligand>
</feature>
<keyword evidence="1 6" id="KW-0479">Metal-binding</keyword>
<keyword evidence="2 5" id="KW-0547">Nucleotide-binding</keyword>
<feature type="domain" description="Hflx-type G" evidence="7">
    <location>
        <begin position="254"/>
        <end position="420"/>
    </location>
</feature>
<dbReference type="InterPro" id="IPR042108">
    <property type="entry name" value="GTPase_HflX_N_sf"/>
</dbReference>
<gene>
    <name evidence="9" type="primary">LOC108736812</name>
</gene>
<dbReference type="InterPro" id="IPR006073">
    <property type="entry name" value="GTP-bd"/>
</dbReference>
<evidence type="ECO:0000259" key="7">
    <source>
        <dbReference type="PROSITE" id="PS51705"/>
    </source>
</evidence>
<dbReference type="PIRSF" id="PIRSF006809">
    <property type="entry name" value="GTP-binding_hflX_prd"/>
    <property type="match status" value="1"/>
</dbReference>
<dbReference type="GO" id="GO:0046872">
    <property type="term" value="F:metal ion binding"/>
    <property type="evidence" value="ECO:0007669"/>
    <property type="project" value="UniProtKB-KW"/>
</dbReference>
<accession>A0A1W4WWK4</accession>
<dbReference type="Proteomes" id="UP000192223">
    <property type="component" value="Unplaced"/>
</dbReference>
<dbReference type="Pfam" id="PF01926">
    <property type="entry name" value="MMR_HSR1"/>
    <property type="match status" value="1"/>
</dbReference>
<feature type="binding site" evidence="6">
    <location>
        <position position="288"/>
    </location>
    <ligand>
        <name>Mg(2+)</name>
        <dbReference type="ChEBI" id="CHEBI:18420"/>
    </ligand>
</feature>
<dbReference type="SUPFAM" id="SSF52540">
    <property type="entry name" value="P-loop containing nucleoside triphosphate hydrolases"/>
    <property type="match status" value="1"/>
</dbReference>
<dbReference type="Gene3D" id="3.40.50.300">
    <property type="entry name" value="P-loop containing nucleotide triphosphate hydrolases"/>
    <property type="match status" value="1"/>
</dbReference>
<dbReference type="PANTHER" id="PTHR10229">
    <property type="entry name" value="GTP-BINDING PROTEIN HFLX"/>
    <property type="match status" value="1"/>
</dbReference>
<dbReference type="FunCoup" id="A0A1W4WWK4">
    <property type="interactions" value="332"/>
</dbReference>
<evidence type="ECO:0000256" key="3">
    <source>
        <dbReference type="ARBA" id="ARBA00022842"/>
    </source>
</evidence>
<feature type="binding site" evidence="5">
    <location>
        <begin position="260"/>
        <end position="267"/>
    </location>
    <ligand>
        <name>GTP</name>
        <dbReference type="ChEBI" id="CHEBI:37565"/>
    </ligand>
</feature>
<feature type="binding site" evidence="5">
    <location>
        <begin position="398"/>
        <end position="400"/>
    </location>
    <ligand>
        <name>GTP</name>
        <dbReference type="ChEBI" id="CHEBI:37565"/>
    </ligand>
</feature>
<feature type="binding site" evidence="5">
    <location>
        <begin position="380"/>
        <end position="383"/>
    </location>
    <ligand>
        <name>GTP</name>
        <dbReference type="ChEBI" id="CHEBI:37565"/>
    </ligand>
</feature>
<dbReference type="GeneID" id="108736812"/>
<dbReference type="RefSeq" id="XP_018324897.1">
    <property type="nucleotide sequence ID" value="XM_018469395.2"/>
</dbReference>
<proteinExistence type="predicted"/>
<evidence type="ECO:0000256" key="1">
    <source>
        <dbReference type="ARBA" id="ARBA00022723"/>
    </source>
</evidence>
<dbReference type="CDD" id="cd01878">
    <property type="entry name" value="HflX"/>
    <property type="match status" value="1"/>
</dbReference>
<dbReference type="GO" id="GO:0005525">
    <property type="term" value="F:GTP binding"/>
    <property type="evidence" value="ECO:0007669"/>
    <property type="project" value="UniProtKB-KW"/>
</dbReference>
<feature type="binding site" evidence="6">
    <location>
        <position position="267"/>
    </location>
    <ligand>
        <name>Mg(2+)</name>
        <dbReference type="ChEBI" id="CHEBI:18420"/>
    </ligand>
</feature>
<dbReference type="OrthoDB" id="10268034at2759"/>
<dbReference type="InParanoid" id="A0A1W4WWK4"/>
<dbReference type="InterPro" id="IPR025121">
    <property type="entry name" value="GTPase_HflX_N"/>
</dbReference>
<feature type="binding site" evidence="5">
    <location>
        <begin position="308"/>
        <end position="311"/>
    </location>
    <ligand>
        <name>GTP</name>
        <dbReference type="ChEBI" id="CHEBI:37565"/>
    </ligand>
</feature>
<dbReference type="AlphaFoldDB" id="A0A1W4WWK4"/>
<keyword evidence="3 6" id="KW-0460">Magnesium</keyword>
<dbReference type="Gene3D" id="3.40.50.11060">
    <property type="entry name" value="GTPase HflX, N-terminal domain"/>
    <property type="match status" value="1"/>
</dbReference>
<evidence type="ECO:0000313" key="8">
    <source>
        <dbReference type="Proteomes" id="UP000192223"/>
    </source>
</evidence>
<dbReference type="InterPro" id="IPR027417">
    <property type="entry name" value="P-loop_NTPase"/>
</dbReference>
<dbReference type="GO" id="GO:0043022">
    <property type="term" value="F:ribosome binding"/>
    <property type="evidence" value="ECO:0007669"/>
    <property type="project" value="TreeGrafter"/>
</dbReference>
<evidence type="ECO:0000256" key="6">
    <source>
        <dbReference type="PIRSR" id="PIRSR006809-2"/>
    </source>
</evidence>
<evidence type="ECO:0000256" key="4">
    <source>
        <dbReference type="ARBA" id="ARBA00023134"/>
    </source>
</evidence>
<evidence type="ECO:0000313" key="9">
    <source>
        <dbReference type="RefSeq" id="XP_018324897.1"/>
    </source>
</evidence>
<organism evidence="8 9">
    <name type="scientific">Agrilus planipennis</name>
    <name type="common">Emerald ash borer</name>
    <name type="synonym">Agrilus marcopoli</name>
    <dbReference type="NCBI Taxonomy" id="224129"/>
    <lineage>
        <taxon>Eukaryota</taxon>
        <taxon>Metazoa</taxon>
        <taxon>Ecdysozoa</taxon>
        <taxon>Arthropoda</taxon>
        <taxon>Hexapoda</taxon>
        <taxon>Insecta</taxon>
        <taxon>Pterygota</taxon>
        <taxon>Neoptera</taxon>
        <taxon>Endopterygota</taxon>
        <taxon>Coleoptera</taxon>
        <taxon>Polyphaga</taxon>
        <taxon>Elateriformia</taxon>
        <taxon>Buprestoidea</taxon>
        <taxon>Buprestidae</taxon>
        <taxon>Agrilinae</taxon>
        <taxon>Agrilus</taxon>
    </lineage>
</organism>
<dbReference type="Pfam" id="PF13167">
    <property type="entry name" value="GTP-bdg_N"/>
    <property type="match status" value="1"/>
</dbReference>
<dbReference type="PROSITE" id="PS51705">
    <property type="entry name" value="G_HFLX"/>
    <property type="match status" value="1"/>
</dbReference>
<name>A0A1W4WWK4_AGRPL</name>